<dbReference type="Gene3D" id="1.10.720.10">
    <property type="match status" value="1"/>
</dbReference>
<name>A0A133UGG0_9EURY</name>
<dbReference type="EMBL" id="LHXP01000024">
    <property type="protein sequence ID" value="KXA93261.1"/>
    <property type="molecule type" value="Genomic_DNA"/>
</dbReference>
<dbReference type="InterPro" id="IPR011112">
    <property type="entry name" value="Rho-like_N"/>
</dbReference>
<evidence type="ECO:0000313" key="2">
    <source>
        <dbReference type="EMBL" id="KXA93261.1"/>
    </source>
</evidence>
<dbReference type="GO" id="GO:0006353">
    <property type="term" value="P:DNA-templated transcription termination"/>
    <property type="evidence" value="ECO:0007669"/>
    <property type="project" value="InterPro"/>
</dbReference>
<keyword evidence="3" id="KW-1185">Reference proteome</keyword>
<comment type="caution">
    <text evidence="2">The sequence shown here is derived from an EMBL/GenBank/DDBJ whole genome shotgun (WGS) entry which is preliminary data.</text>
</comment>
<dbReference type="SUPFAM" id="SSF68912">
    <property type="entry name" value="Rho N-terminal domain-like"/>
    <property type="match status" value="1"/>
</dbReference>
<sequence length="303" mass="35032">MGEDMPSYEFESLEPKMVCRNRVGIGFAGSSLYADIIERTVTKEKLEDFDKIVENISKKIKNERKNNINNEIKRRTGVDPDDFYTNPSLPIPEGVRSRIYRLMKRKIVDCRCLVAGFDEENKARLTVINHEGDSVDATNFNRISIGSGMPFSTIYFDQFDYNADIELKEALIFSFEAKKWAEAPTGVGSKTDIILLRKIDQTESLLKAKTVKELKKIARNKDLSNFSNLRKNELVKLIDSSLTETEIRDFIKEDELQTIKVNMIKDGDPMLQKMEKYHKEKIEIERESRKELKTEIGDRVLED</sequence>
<evidence type="ECO:0000313" key="3">
    <source>
        <dbReference type="Proteomes" id="UP000070657"/>
    </source>
</evidence>
<dbReference type="AlphaFoldDB" id="A0A133UGG0"/>
<protein>
    <recommendedName>
        <fullName evidence="1">Rho termination factor-like N-terminal domain-containing protein</fullName>
    </recommendedName>
</protein>
<proteinExistence type="predicted"/>
<dbReference type="SMART" id="SM00959">
    <property type="entry name" value="Rho_N"/>
    <property type="match status" value="1"/>
</dbReference>
<organism evidence="2 3">
    <name type="scientific">candidate division MSBL1 archaeon SCGC-AAA259E22</name>
    <dbReference type="NCBI Taxonomy" id="1698265"/>
    <lineage>
        <taxon>Archaea</taxon>
        <taxon>Methanobacteriati</taxon>
        <taxon>Methanobacteriota</taxon>
        <taxon>candidate division MSBL1</taxon>
    </lineage>
</organism>
<reference evidence="2 3" key="1">
    <citation type="journal article" date="2016" name="Sci. Rep.">
        <title>Metabolic traits of an uncultured archaeal lineage -MSBL1- from brine pools of the Red Sea.</title>
        <authorList>
            <person name="Mwirichia R."/>
            <person name="Alam I."/>
            <person name="Rashid M."/>
            <person name="Vinu M."/>
            <person name="Ba-Alawi W."/>
            <person name="Anthony Kamau A."/>
            <person name="Kamanda Ngugi D."/>
            <person name="Goker M."/>
            <person name="Klenk H.P."/>
            <person name="Bajic V."/>
            <person name="Stingl U."/>
        </authorList>
    </citation>
    <scope>NUCLEOTIDE SEQUENCE [LARGE SCALE GENOMIC DNA]</scope>
    <source>
        <strain evidence="2">SCGC-AAA259E22</strain>
    </source>
</reference>
<dbReference type="Pfam" id="PF07498">
    <property type="entry name" value="Rho_N"/>
    <property type="match status" value="1"/>
</dbReference>
<dbReference type="InterPro" id="IPR029055">
    <property type="entry name" value="Ntn_hydrolases_N"/>
</dbReference>
<evidence type="ECO:0000259" key="1">
    <source>
        <dbReference type="SMART" id="SM00959"/>
    </source>
</evidence>
<gene>
    <name evidence="2" type="ORF">AKJ66_02485</name>
</gene>
<accession>A0A133UGG0</accession>
<dbReference type="Proteomes" id="UP000070657">
    <property type="component" value="Unassembled WGS sequence"/>
</dbReference>
<feature type="domain" description="Rho termination factor-like N-terminal" evidence="1">
    <location>
        <begin position="205"/>
        <end position="247"/>
    </location>
</feature>
<dbReference type="Gene3D" id="3.60.20.10">
    <property type="entry name" value="Glutamine Phosphoribosylpyrophosphate, subunit 1, domain 1"/>
    <property type="match status" value="1"/>
</dbReference>
<dbReference type="InterPro" id="IPR036269">
    <property type="entry name" value="Rho_N_sf"/>
</dbReference>